<keyword evidence="5" id="KW-0378">Hydrolase</keyword>
<protein>
    <recommendedName>
        <fullName evidence="7">Reverse transcriptase RNase H-like domain-containing protein</fullName>
    </recommendedName>
</protein>
<evidence type="ECO:0000256" key="6">
    <source>
        <dbReference type="ARBA" id="ARBA00022918"/>
    </source>
</evidence>
<evidence type="ECO:0000256" key="4">
    <source>
        <dbReference type="ARBA" id="ARBA00022759"/>
    </source>
</evidence>
<dbReference type="Pfam" id="PF17917">
    <property type="entry name" value="RT_RNaseH"/>
    <property type="match status" value="1"/>
</dbReference>
<dbReference type="SUPFAM" id="SSF56672">
    <property type="entry name" value="DNA/RNA polymerases"/>
    <property type="match status" value="1"/>
</dbReference>
<evidence type="ECO:0000259" key="7">
    <source>
        <dbReference type="Pfam" id="PF17917"/>
    </source>
</evidence>
<comment type="caution">
    <text evidence="8">The sequence shown here is derived from an EMBL/GenBank/DDBJ whole genome shotgun (WGS) entry which is preliminary data.</text>
</comment>
<proteinExistence type="predicted"/>
<dbReference type="InterPro" id="IPR050951">
    <property type="entry name" value="Retrovirus_Pol_polyprotein"/>
</dbReference>
<dbReference type="Proteomes" id="UP000663879">
    <property type="component" value="Unassembled WGS sequence"/>
</dbReference>
<accession>A0A813T4X6</accession>
<dbReference type="InterPro" id="IPR041373">
    <property type="entry name" value="RT_RNaseH"/>
</dbReference>
<keyword evidence="6" id="KW-0695">RNA-directed DNA polymerase</keyword>
<evidence type="ECO:0000256" key="3">
    <source>
        <dbReference type="ARBA" id="ARBA00022722"/>
    </source>
</evidence>
<keyword evidence="2" id="KW-0548">Nucleotidyltransferase</keyword>
<dbReference type="GO" id="GO:0004519">
    <property type="term" value="F:endonuclease activity"/>
    <property type="evidence" value="ECO:0007669"/>
    <property type="project" value="UniProtKB-KW"/>
</dbReference>
<keyword evidence="4" id="KW-0255">Endonuclease</keyword>
<keyword evidence="3" id="KW-0540">Nuclease</keyword>
<dbReference type="GO" id="GO:0003964">
    <property type="term" value="F:RNA-directed DNA polymerase activity"/>
    <property type="evidence" value="ECO:0007669"/>
    <property type="project" value="UniProtKB-KW"/>
</dbReference>
<organism evidence="8 9">
    <name type="scientific">Brachionus calyciflorus</name>
    <dbReference type="NCBI Taxonomy" id="104777"/>
    <lineage>
        <taxon>Eukaryota</taxon>
        <taxon>Metazoa</taxon>
        <taxon>Spiralia</taxon>
        <taxon>Gnathifera</taxon>
        <taxon>Rotifera</taxon>
        <taxon>Eurotatoria</taxon>
        <taxon>Monogononta</taxon>
        <taxon>Pseudotrocha</taxon>
        <taxon>Ploima</taxon>
        <taxon>Brachionidae</taxon>
        <taxon>Brachionus</taxon>
    </lineage>
</organism>
<evidence type="ECO:0000313" key="8">
    <source>
        <dbReference type="EMBL" id="CAF0808952.1"/>
    </source>
</evidence>
<evidence type="ECO:0000256" key="1">
    <source>
        <dbReference type="ARBA" id="ARBA00022679"/>
    </source>
</evidence>
<evidence type="ECO:0000256" key="5">
    <source>
        <dbReference type="ARBA" id="ARBA00022801"/>
    </source>
</evidence>
<dbReference type="EMBL" id="CAJNOC010000842">
    <property type="protein sequence ID" value="CAF0808952.1"/>
    <property type="molecule type" value="Genomic_DNA"/>
</dbReference>
<feature type="domain" description="Reverse transcriptase RNase H-like" evidence="7">
    <location>
        <begin position="2"/>
        <end position="57"/>
    </location>
</feature>
<dbReference type="OrthoDB" id="427924at2759"/>
<evidence type="ECO:0000313" key="9">
    <source>
        <dbReference type="Proteomes" id="UP000663879"/>
    </source>
</evidence>
<name>A0A813T4X6_9BILA</name>
<evidence type="ECO:0000256" key="2">
    <source>
        <dbReference type="ARBA" id="ARBA00022695"/>
    </source>
</evidence>
<dbReference type="InterPro" id="IPR043502">
    <property type="entry name" value="DNA/RNA_pol_sf"/>
</dbReference>
<dbReference type="GO" id="GO:0016787">
    <property type="term" value="F:hydrolase activity"/>
    <property type="evidence" value="ECO:0007669"/>
    <property type="project" value="UniProtKB-KW"/>
</dbReference>
<keyword evidence="1" id="KW-0808">Transferase</keyword>
<reference evidence="8" key="1">
    <citation type="submission" date="2021-02" db="EMBL/GenBank/DDBJ databases">
        <authorList>
            <person name="Nowell W R."/>
        </authorList>
    </citation>
    <scope>NUCLEOTIDE SEQUENCE</scope>
    <source>
        <strain evidence="8">Ploen Becks lab</strain>
    </source>
</reference>
<dbReference type="PANTHER" id="PTHR37984">
    <property type="entry name" value="PROTEIN CBG26694"/>
    <property type="match status" value="1"/>
</dbReference>
<dbReference type="PANTHER" id="PTHR37984:SF11">
    <property type="entry name" value="INTEGRASE CATALYTIC DOMAIN-CONTAINING PROTEIN"/>
    <property type="match status" value="1"/>
</dbReference>
<gene>
    <name evidence="8" type="ORF">OXX778_LOCUS6869</name>
</gene>
<sequence length="144" mass="16911">MYVSRGLSKTEQKYSQVEREALAVVWSGEKLHFYLNAKEFDIITDNKAVELIFESKLYDVIQSEELNVGDVPEIDVSSELKSENRAVISEELEDQVDLNFETWEEYSNEEEVSVKEVIRPKRNTRPFDRYGYPVIYFVKSNNQQ</sequence>
<dbReference type="AlphaFoldDB" id="A0A813T4X6"/>
<keyword evidence="9" id="KW-1185">Reference proteome</keyword>